<evidence type="ECO:0000313" key="3">
    <source>
        <dbReference type="Proteomes" id="UP001459277"/>
    </source>
</evidence>
<feature type="compositionally biased region" description="Basic and acidic residues" evidence="1">
    <location>
        <begin position="1"/>
        <end position="12"/>
    </location>
</feature>
<protein>
    <submittedName>
        <fullName evidence="2">Uncharacterized protein</fullName>
    </submittedName>
</protein>
<sequence>MARRWWKEEKPTPRRLRQTMVDKRSDSQVGPPSWALTPMLDGAPLLATASIRDFQQGKAGYVADVVEQALLLPEDMADLRSLRRNEVFLSLKRDLAMAVQATLRVKEISNFCHRKMKEEEGRCIAAVEAFNVANKRINELRNKLTEAKRDKKSAEAALDNVERQVEGSASSKVNTSFEVAELGKGGPAKVPPSSDNPSKEAQQHGVAE</sequence>
<name>A0AAW2CK49_9ROSI</name>
<feature type="compositionally biased region" description="Basic and acidic residues" evidence="1">
    <location>
        <begin position="197"/>
        <end position="208"/>
    </location>
</feature>
<feature type="compositionally biased region" description="Polar residues" evidence="1">
    <location>
        <begin position="167"/>
        <end position="177"/>
    </location>
</feature>
<feature type="region of interest" description="Disordered" evidence="1">
    <location>
        <begin position="152"/>
        <end position="208"/>
    </location>
</feature>
<proteinExistence type="predicted"/>
<feature type="region of interest" description="Disordered" evidence="1">
    <location>
        <begin position="1"/>
        <end position="33"/>
    </location>
</feature>
<dbReference type="EMBL" id="JAZDWU010000006">
    <property type="protein sequence ID" value="KAK9997927.1"/>
    <property type="molecule type" value="Genomic_DNA"/>
</dbReference>
<evidence type="ECO:0000256" key="1">
    <source>
        <dbReference type="SAM" id="MobiDB-lite"/>
    </source>
</evidence>
<feature type="compositionally biased region" description="Basic and acidic residues" evidence="1">
    <location>
        <begin position="152"/>
        <end position="165"/>
    </location>
</feature>
<organism evidence="2 3">
    <name type="scientific">Lithocarpus litseifolius</name>
    <dbReference type="NCBI Taxonomy" id="425828"/>
    <lineage>
        <taxon>Eukaryota</taxon>
        <taxon>Viridiplantae</taxon>
        <taxon>Streptophyta</taxon>
        <taxon>Embryophyta</taxon>
        <taxon>Tracheophyta</taxon>
        <taxon>Spermatophyta</taxon>
        <taxon>Magnoliopsida</taxon>
        <taxon>eudicotyledons</taxon>
        <taxon>Gunneridae</taxon>
        <taxon>Pentapetalae</taxon>
        <taxon>rosids</taxon>
        <taxon>fabids</taxon>
        <taxon>Fagales</taxon>
        <taxon>Fagaceae</taxon>
        <taxon>Lithocarpus</taxon>
    </lineage>
</organism>
<reference evidence="2 3" key="1">
    <citation type="submission" date="2024-01" db="EMBL/GenBank/DDBJ databases">
        <title>A telomere-to-telomere, gap-free genome of sweet tea (Lithocarpus litseifolius).</title>
        <authorList>
            <person name="Zhou J."/>
        </authorList>
    </citation>
    <scope>NUCLEOTIDE SEQUENCE [LARGE SCALE GENOMIC DNA]</scope>
    <source>
        <strain evidence="2">Zhou-2022a</strain>
        <tissue evidence="2">Leaf</tissue>
    </source>
</reference>
<keyword evidence="3" id="KW-1185">Reference proteome</keyword>
<accession>A0AAW2CK49</accession>
<dbReference type="Proteomes" id="UP001459277">
    <property type="component" value="Unassembled WGS sequence"/>
</dbReference>
<evidence type="ECO:0000313" key="2">
    <source>
        <dbReference type="EMBL" id="KAK9997927.1"/>
    </source>
</evidence>
<comment type="caution">
    <text evidence="2">The sequence shown here is derived from an EMBL/GenBank/DDBJ whole genome shotgun (WGS) entry which is preliminary data.</text>
</comment>
<dbReference type="AlphaFoldDB" id="A0AAW2CK49"/>
<gene>
    <name evidence="2" type="ORF">SO802_017530</name>
</gene>